<evidence type="ECO:0000313" key="2">
    <source>
        <dbReference type="Proteomes" id="UP000012062"/>
    </source>
</evidence>
<dbReference type="Proteomes" id="UP000012062">
    <property type="component" value="Unassembled WGS sequence"/>
</dbReference>
<keyword evidence="2" id="KW-1185">Reference proteome</keyword>
<gene>
    <name evidence="1" type="ORF">MESS2_1360008</name>
</gene>
<organism evidence="1 2">
    <name type="scientific">Mesorhizobium metallidurans STM 2683</name>
    <dbReference type="NCBI Taxonomy" id="1297569"/>
    <lineage>
        <taxon>Bacteria</taxon>
        <taxon>Pseudomonadati</taxon>
        <taxon>Pseudomonadota</taxon>
        <taxon>Alphaproteobacteria</taxon>
        <taxon>Hyphomicrobiales</taxon>
        <taxon>Phyllobacteriaceae</taxon>
        <taxon>Mesorhizobium</taxon>
    </lineage>
</organism>
<proteinExistence type="predicted"/>
<reference evidence="1 2" key="1">
    <citation type="submission" date="2013-02" db="EMBL/GenBank/DDBJ databases">
        <authorList>
            <person name="Genoscope - CEA"/>
        </authorList>
    </citation>
    <scope>NUCLEOTIDE SEQUENCE [LARGE SCALE GENOMIC DNA]</scope>
    <source>
        <strain evidence="1 2">STM 2683</strain>
    </source>
</reference>
<dbReference type="AlphaFoldDB" id="M5EKM5"/>
<comment type="caution">
    <text evidence="1">The sequence shown here is derived from an EMBL/GenBank/DDBJ whole genome shotgun (WGS) entry which is preliminary data.</text>
</comment>
<protein>
    <submittedName>
        <fullName evidence="1">Uncharacterized protein</fullName>
    </submittedName>
</protein>
<name>M5EKM5_9HYPH</name>
<accession>M5EKM5</accession>
<sequence>MPASASCEGNSRNVCSGFRPELRKITLGAGQRLYKKLNRSLALFAILVPRLSSHSALGCC</sequence>
<evidence type="ECO:0000313" key="1">
    <source>
        <dbReference type="EMBL" id="CCV04703.1"/>
    </source>
</evidence>
<dbReference type="EMBL" id="CAUM01000042">
    <property type="protein sequence ID" value="CCV04703.1"/>
    <property type="molecule type" value="Genomic_DNA"/>
</dbReference>